<dbReference type="PANTHER" id="PTHR24104:SF25">
    <property type="entry name" value="PROTEIN LIN-41"/>
    <property type="match status" value="1"/>
</dbReference>
<reference evidence="4 5" key="1">
    <citation type="submission" date="2019-12" db="EMBL/GenBank/DDBJ databases">
        <title>Comparative genomics gives insights into the taxonomy of the Azoarcus-Aromatoleum group and reveals separate origins of nif in the plant-associated Azoarcus and non-plant-associated Aromatoleum sub-groups.</title>
        <authorList>
            <person name="Lafos M."/>
            <person name="Maluk M."/>
            <person name="Batista M."/>
            <person name="Junghare M."/>
            <person name="Carmona M."/>
            <person name="Faoro H."/>
            <person name="Cruz L.M."/>
            <person name="Battistoni F."/>
            <person name="De Souza E."/>
            <person name="Pedrosa F."/>
            <person name="Chen W.-M."/>
            <person name="Poole P.S."/>
            <person name="Dixon R.A."/>
            <person name="James E.K."/>
        </authorList>
    </citation>
    <scope>NUCLEOTIDE SEQUENCE [LARGE SCALE GENOMIC DNA]</scope>
    <source>
        <strain evidence="4 5">ToN1</strain>
    </source>
</reference>
<evidence type="ECO:0000313" key="5">
    <source>
        <dbReference type="Proteomes" id="UP000652074"/>
    </source>
</evidence>
<feature type="signal peptide" evidence="3">
    <location>
        <begin position="1"/>
        <end position="28"/>
    </location>
</feature>
<comment type="caution">
    <text evidence="4">The sequence shown here is derived from an EMBL/GenBank/DDBJ whole genome shotgun (WGS) entry which is preliminary data.</text>
</comment>
<dbReference type="PANTHER" id="PTHR24104">
    <property type="entry name" value="E3 UBIQUITIN-PROTEIN LIGASE NHLRC1-RELATED"/>
    <property type="match status" value="1"/>
</dbReference>
<dbReference type="PROSITE" id="PS51257">
    <property type="entry name" value="PROKAR_LIPOPROTEIN"/>
    <property type="match status" value="1"/>
</dbReference>
<dbReference type="Gene3D" id="2.120.10.30">
    <property type="entry name" value="TolB, C-terminal domain"/>
    <property type="match status" value="3"/>
</dbReference>
<keyword evidence="3" id="KW-0732">Signal</keyword>
<feature type="repeat" description="NHL" evidence="2">
    <location>
        <begin position="221"/>
        <end position="261"/>
    </location>
</feature>
<evidence type="ECO:0000256" key="1">
    <source>
        <dbReference type="ARBA" id="ARBA00022737"/>
    </source>
</evidence>
<accession>A0ABX1MPA8</accession>
<name>A0ABX1MPA8_9RHOO</name>
<proteinExistence type="predicted"/>
<dbReference type="Pfam" id="PF17170">
    <property type="entry name" value="DUF5128"/>
    <property type="match status" value="1"/>
</dbReference>
<dbReference type="InterPro" id="IPR050952">
    <property type="entry name" value="TRIM-NHL_E3_ligases"/>
</dbReference>
<dbReference type="EMBL" id="WTVR01000013">
    <property type="protein sequence ID" value="NMF88468.1"/>
    <property type="molecule type" value="Genomic_DNA"/>
</dbReference>
<dbReference type="RefSeq" id="WP_169205890.1">
    <property type="nucleotide sequence ID" value="NZ_WTVR01000013.1"/>
</dbReference>
<dbReference type="PROSITE" id="PS51125">
    <property type="entry name" value="NHL"/>
    <property type="match status" value="2"/>
</dbReference>
<feature type="chain" id="PRO_5046246519" evidence="3">
    <location>
        <begin position="29"/>
        <end position="375"/>
    </location>
</feature>
<evidence type="ECO:0000256" key="3">
    <source>
        <dbReference type="SAM" id="SignalP"/>
    </source>
</evidence>
<dbReference type="InterPro" id="IPR011042">
    <property type="entry name" value="6-blade_b-propeller_TolB-like"/>
</dbReference>
<keyword evidence="1" id="KW-0677">Repeat</keyword>
<organism evidence="4 5">
    <name type="scientific">Aromatoleum petrolei</name>
    <dbReference type="NCBI Taxonomy" id="76116"/>
    <lineage>
        <taxon>Bacteria</taxon>
        <taxon>Pseudomonadati</taxon>
        <taxon>Pseudomonadota</taxon>
        <taxon>Betaproteobacteria</taxon>
        <taxon>Rhodocyclales</taxon>
        <taxon>Rhodocyclaceae</taxon>
        <taxon>Aromatoleum</taxon>
    </lineage>
</organism>
<keyword evidence="5" id="KW-1185">Reference proteome</keyword>
<protein>
    <submittedName>
        <fullName evidence="4">6-bladed beta-propeller</fullName>
    </submittedName>
</protein>
<feature type="repeat" description="NHL" evidence="2">
    <location>
        <begin position="265"/>
        <end position="308"/>
    </location>
</feature>
<sequence length="375" mass="40877">MKAQRSTLTGSRLLALTLAASLALIAGCAEIGGEAPAARATGPLVFPGPPDDPRFVYERTITSSADVETDTSDDAFRRMVTGAQRTGHFLTKPYAVAVHQGRIFVSDTADRAVKVFDVAAAKYFTIGEEEPGQLVKPLGLDVDRSGRLYVADATQKMIFIYSRDGKFLRKIGGKELFDRISSVTVDPSGQRIYVVDIGGVKSENHRVRVFETATGRHVMDIGKRGIGPGEFNLPRDMAIGKDGRLYVVDGGNFRVQIFNPDGTHHSSFGSVGRQLGNFARPKEIATDKNGNVYVADAAFGNFQIFDPEGELLMFIGNRSEQGGPAQYILPSGIAIDDDGRIFFVDQWFSKIDVFRPYDLPADQGFLVNRATGSKR</sequence>
<dbReference type="InterPro" id="IPR001258">
    <property type="entry name" value="NHL_repeat"/>
</dbReference>
<evidence type="ECO:0000313" key="4">
    <source>
        <dbReference type="EMBL" id="NMF88468.1"/>
    </source>
</evidence>
<evidence type="ECO:0000256" key="2">
    <source>
        <dbReference type="PROSITE-ProRule" id="PRU00504"/>
    </source>
</evidence>
<dbReference type="Proteomes" id="UP000652074">
    <property type="component" value="Unassembled WGS sequence"/>
</dbReference>
<dbReference type="CDD" id="cd14962">
    <property type="entry name" value="NHL_like_6"/>
    <property type="match status" value="1"/>
</dbReference>
<gene>
    <name evidence="4" type="ORF">GPA26_08215</name>
</gene>
<dbReference type="SUPFAM" id="SSF101898">
    <property type="entry name" value="NHL repeat"/>
    <property type="match status" value="1"/>
</dbReference>